<evidence type="ECO:0000313" key="3">
    <source>
        <dbReference type="Proteomes" id="UP000440224"/>
    </source>
</evidence>
<accession>A0A6N7PYH3</accession>
<evidence type="ECO:0000256" key="1">
    <source>
        <dbReference type="SAM" id="Phobius"/>
    </source>
</evidence>
<keyword evidence="1" id="KW-1133">Transmembrane helix</keyword>
<organism evidence="2 3">
    <name type="scientific">Polyangium spumosum</name>
    <dbReference type="NCBI Taxonomy" id="889282"/>
    <lineage>
        <taxon>Bacteria</taxon>
        <taxon>Pseudomonadati</taxon>
        <taxon>Myxococcota</taxon>
        <taxon>Polyangia</taxon>
        <taxon>Polyangiales</taxon>
        <taxon>Polyangiaceae</taxon>
        <taxon>Polyangium</taxon>
    </lineage>
</organism>
<feature type="transmembrane region" description="Helical" evidence="1">
    <location>
        <begin position="66"/>
        <end position="84"/>
    </location>
</feature>
<feature type="transmembrane region" description="Helical" evidence="1">
    <location>
        <begin position="96"/>
        <end position="115"/>
    </location>
</feature>
<keyword evidence="1" id="KW-0472">Membrane</keyword>
<name>A0A6N7PYH3_9BACT</name>
<keyword evidence="3" id="KW-1185">Reference proteome</keyword>
<protein>
    <submittedName>
        <fullName evidence="2">Uncharacterized protein</fullName>
    </submittedName>
</protein>
<sequence>MNESSELKQRPAEPYAGLPPALQQAFSGAAHSRASSMASAAPKVKDAEVDIIKAALHNPLQKPDNVTSLIGAGGSLGMIVAALKDIFKGPIGLFDVALAMLGMGLLVAQVVVYAMKRQTSDSEPFHALAKSYVNVLMQEIEVYRRSYGLPDGVRPPSGNPPEGNANG</sequence>
<dbReference type="RefSeq" id="WP_153823909.1">
    <property type="nucleotide sequence ID" value="NZ_WJIE01000015.1"/>
</dbReference>
<dbReference type="Proteomes" id="UP000440224">
    <property type="component" value="Unassembled WGS sequence"/>
</dbReference>
<comment type="caution">
    <text evidence="2">The sequence shown here is derived from an EMBL/GenBank/DDBJ whole genome shotgun (WGS) entry which is preliminary data.</text>
</comment>
<keyword evidence="1" id="KW-0812">Transmembrane</keyword>
<gene>
    <name evidence="2" type="ORF">GF068_35155</name>
</gene>
<proteinExistence type="predicted"/>
<evidence type="ECO:0000313" key="2">
    <source>
        <dbReference type="EMBL" id="MRG97128.1"/>
    </source>
</evidence>
<reference evidence="2 3" key="1">
    <citation type="submission" date="2019-10" db="EMBL/GenBank/DDBJ databases">
        <title>A soil myxobacterium in the family Polyangiaceae.</title>
        <authorList>
            <person name="Li Y."/>
            <person name="Wang J."/>
        </authorList>
    </citation>
    <scope>NUCLEOTIDE SEQUENCE [LARGE SCALE GENOMIC DNA]</scope>
    <source>
        <strain evidence="2 3">DSM 14734</strain>
    </source>
</reference>
<dbReference type="AlphaFoldDB" id="A0A6N7PYH3"/>
<dbReference type="EMBL" id="WJIE01000015">
    <property type="protein sequence ID" value="MRG97128.1"/>
    <property type="molecule type" value="Genomic_DNA"/>
</dbReference>